<dbReference type="Pfam" id="PF00657">
    <property type="entry name" value="Lipase_GDSL"/>
    <property type="match status" value="1"/>
</dbReference>
<evidence type="ECO:0000256" key="5">
    <source>
        <dbReference type="SAM" id="SignalP"/>
    </source>
</evidence>
<dbReference type="InterPro" id="IPR001087">
    <property type="entry name" value="GDSL"/>
</dbReference>
<feature type="signal peptide" evidence="5">
    <location>
        <begin position="1"/>
        <end position="26"/>
    </location>
</feature>
<dbReference type="EMBL" id="JBJUIK010000010">
    <property type="protein sequence ID" value="KAL3516022.1"/>
    <property type="molecule type" value="Genomic_DNA"/>
</dbReference>
<dbReference type="CDD" id="cd01837">
    <property type="entry name" value="SGNH_plant_lipase_like"/>
    <property type="match status" value="1"/>
</dbReference>
<dbReference type="SUPFAM" id="SSF52266">
    <property type="entry name" value="SGNH hydrolase"/>
    <property type="match status" value="1"/>
</dbReference>
<keyword evidence="2 5" id="KW-0732">Signal</keyword>
<dbReference type="GO" id="GO:0016787">
    <property type="term" value="F:hydrolase activity"/>
    <property type="evidence" value="ECO:0007669"/>
    <property type="project" value="UniProtKB-KW"/>
</dbReference>
<sequence>MAVSLSNIPFISLVFFLILLPHPSNSRNLRLHDSPKFFADNIGIIRPLEKICHVNKIYQLGDSISDTGNLIRENSPHSGFLISRFPYGETFGAPTGRCSNGLLMIDYFALASGLPYLDPSEKEDGKFATGVNFAVAGSTALSNEALKAMNITNPSTNSSLNVQVEWMTSHFNSVCHTKEACHKMLKKSLFLVGEIGGNDFNYAFAGGKTIDGLMNLVPDVVRSIRAAVIRAINFGATRIIVPGNFPIGCIPVYLSNFHTNDTAAYDENHCVRGLNDFAQFYNKALQESIVKLKKLYPHIAIVYGDYYNAYLSLLSNARKLGFDVNSLQKACCGVGEPYNFNAGKICGTPEAKVCPNPDKYLSWDGIHSTQQAYKYMAGYLLHSIIPQLHCHRA</sequence>
<dbReference type="Proteomes" id="UP001630127">
    <property type="component" value="Unassembled WGS sequence"/>
</dbReference>
<evidence type="ECO:0000256" key="3">
    <source>
        <dbReference type="ARBA" id="ARBA00022801"/>
    </source>
</evidence>
<dbReference type="AlphaFoldDB" id="A0ABD2ZCD0"/>
<protein>
    <submittedName>
        <fullName evidence="6">Uncharacterized protein</fullName>
    </submittedName>
</protein>
<keyword evidence="4" id="KW-0325">Glycoprotein</keyword>
<evidence type="ECO:0000313" key="6">
    <source>
        <dbReference type="EMBL" id="KAL3516022.1"/>
    </source>
</evidence>
<accession>A0ABD2ZCD0</accession>
<evidence type="ECO:0000256" key="2">
    <source>
        <dbReference type="ARBA" id="ARBA00022729"/>
    </source>
</evidence>
<evidence type="ECO:0000256" key="1">
    <source>
        <dbReference type="ARBA" id="ARBA00008668"/>
    </source>
</evidence>
<feature type="chain" id="PRO_5044882126" evidence="5">
    <location>
        <begin position="27"/>
        <end position="393"/>
    </location>
</feature>
<name>A0ABD2ZCD0_9GENT</name>
<evidence type="ECO:0000256" key="4">
    <source>
        <dbReference type="ARBA" id="ARBA00023180"/>
    </source>
</evidence>
<reference evidence="6 7" key="1">
    <citation type="submission" date="2024-11" db="EMBL/GenBank/DDBJ databases">
        <title>A near-complete genome assembly of Cinchona calisaya.</title>
        <authorList>
            <person name="Lian D.C."/>
            <person name="Zhao X.W."/>
            <person name="Wei L."/>
        </authorList>
    </citation>
    <scope>NUCLEOTIDE SEQUENCE [LARGE SCALE GENOMIC DNA]</scope>
    <source>
        <tissue evidence="6">Nenye</tissue>
    </source>
</reference>
<comment type="caution">
    <text evidence="6">The sequence shown here is derived from an EMBL/GenBank/DDBJ whole genome shotgun (WGS) entry which is preliminary data.</text>
</comment>
<organism evidence="6 7">
    <name type="scientific">Cinchona calisaya</name>
    <dbReference type="NCBI Taxonomy" id="153742"/>
    <lineage>
        <taxon>Eukaryota</taxon>
        <taxon>Viridiplantae</taxon>
        <taxon>Streptophyta</taxon>
        <taxon>Embryophyta</taxon>
        <taxon>Tracheophyta</taxon>
        <taxon>Spermatophyta</taxon>
        <taxon>Magnoliopsida</taxon>
        <taxon>eudicotyledons</taxon>
        <taxon>Gunneridae</taxon>
        <taxon>Pentapetalae</taxon>
        <taxon>asterids</taxon>
        <taxon>lamiids</taxon>
        <taxon>Gentianales</taxon>
        <taxon>Rubiaceae</taxon>
        <taxon>Cinchonoideae</taxon>
        <taxon>Cinchoneae</taxon>
        <taxon>Cinchona</taxon>
    </lineage>
</organism>
<evidence type="ECO:0000313" key="7">
    <source>
        <dbReference type="Proteomes" id="UP001630127"/>
    </source>
</evidence>
<keyword evidence="7" id="KW-1185">Reference proteome</keyword>
<dbReference type="InterPro" id="IPR036514">
    <property type="entry name" value="SGNH_hydro_sf"/>
</dbReference>
<gene>
    <name evidence="6" type="ORF">ACH5RR_022924</name>
</gene>
<dbReference type="InterPro" id="IPR035669">
    <property type="entry name" value="SGNH_plant_lipase-like"/>
</dbReference>
<dbReference type="PANTHER" id="PTHR22835:SF517">
    <property type="entry name" value="GDSL-LIKE LIPASE_ACYLHYDROLASE FAMILY PROTEIN, EXPRESSED"/>
    <property type="match status" value="1"/>
</dbReference>
<dbReference type="Gene3D" id="3.40.50.1110">
    <property type="entry name" value="SGNH hydrolase"/>
    <property type="match status" value="1"/>
</dbReference>
<proteinExistence type="inferred from homology"/>
<comment type="similarity">
    <text evidence="1">Belongs to the 'GDSL' lipolytic enzyme family.</text>
</comment>
<dbReference type="PANTHER" id="PTHR22835">
    <property type="entry name" value="ZINC FINGER FYVE DOMAIN CONTAINING PROTEIN"/>
    <property type="match status" value="1"/>
</dbReference>
<keyword evidence="3" id="KW-0378">Hydrolase</keyword>